<evidence type="ECO:0000313" key="10">
    <source>
        <dbReference type="Proteomes" id="UP000504724"/>
    </source>
</evidence>
<keyword evidence="6" id="KW-0732">Signal</keyword>
<evidence type="ECO:0000256" key="2">
    <source>
        <dbReference type="ARBA" id="ARBA00022670"/>
    </source>
</evidence>
<keyword evidence="2 5" id="KW-0645">Protease</keyword>
<dbReference type="Pfam" id="PF00082">
    <property type="entry name" value="Peptidase_S8"/>
    <property type="match status" value="1"/>
</dbReference>
<evidence type="ECO:0000313" key="9">
    <source>
        <dbReference type="EMBL" id="QKI88321.1"/>
    </source>
</evidence>
<name>A0A7D4SMA4_9GAMM</name>
<dbReference type="InterPro" id="IPR000601">
    <property type="entry name" value="PKD_dom"/>
</dbReference>
<evidence type="ECO:0000259" key="7">
    <source>
        <dbReference type="PROSITE" id="PS50093"/>
    </source>
</evidence>
<feature type="active site" description="Charge relay system" evidence="5">
    <location>
        <position position="145"/>
    </location>
</feature>
<dbReference type="InterPro" id="IPR003961">
    <property type="entry name" value="FN3_dom"/>
</dbReference>
<dbReference type="AlphaFoldDB" id="A0A7D4SMA4"/>
<dbReference type="InterPro" id="IPR023828">
    <property type="entry name" value="Peptidase_S8_Ser-AS"/>
</dbReference>
<dbReference type="InterPro" id="IPR050131">
    <property type="entry name" value="Peptidase_S8_subtilisin-like"/>
</dbReference>
<dbReference type="PRINTS" id="PR00723">
    <property type="entry name" value="SUBTILISIN"/>
</dbReference>
<dbReference type="SUPFAM" id="SSF52743">
    <property type="entry name" value="Subtilisin-like"/>
    <property type="match status" value="1"/>
</dbReference>
<evidence type="ECO:0000256" key="4">
    <source>
        <dbReference type="ARBA" id="ARBA00022825"/>
    </source>
</evidence>
<dbReference type="Gene3D" id="2.60.40.10">
    <property type="entry name" value="Immunoglobulins"/>
    <property type="match status" value="4"/>
</dbReference>
<dbReference type="GO" id="GO:0006508">
    <property type="term" value="P:proteolysis"/>
    <property type="evidence" value="ECO:0007669"/>
    <property type="project" value="UniProtKB-KW"/>
</dbReference>
<evidence type="ECO:0000256" key="1">
    <source>
        <dbReference type="ARBA" id="ARBA00011073"/>
    </source>
</evidence>
<feature type="active site" description="Charge relay system" evidence="5">
    <location>
        <position position="341"/>
    </location>
</feature>
<feature type="signal peptide" evidence="6">
    <location>
        <begin position="1"/>
        <end position="27"/>
    </location>
</feature>
<dbReference type="CDD" id="cd00063">
    <property type="entry name" value="FN3"/>
    <property type="match status" value="1"/>
</dbReference>
<dbReference type="InterPro" id="IPR022409">
    <property type="entry name" value="PKD/Chitinase_dom"/>
</dbReference>
<evidence type="ECO:0000256" key="3">
    <source>
        <dbReference type="ARBA" id="ARBA00022801"/>
    </source>
</evidence>
<dbReference type="InterPro" id="IPR035986">
    <property type="entry name" value="PKD_dom_sf"/>
</dbReference>
<dbReference type="GO" id="GO:0004252">
    <property type="term" value="F:serine-type endopeptidase activity"/>
    <property type="evidence" value="ECO:0007669"/>
    <property type="project" value="UniProtKB-UniRule"/>
</dbReference>
<dbReference type="SUPFAM" id="SSF49299">
    <property type="entry name" value="PKD domain"/>
    <property type="match status" value="2"/>
</dbReference>
<feature type="domain" description="PKD" evidence="7">
    <location>
        <begin position="495"/>
        <end position="583"/>
    </location>
</feature>
<gene>
    <name evidence="9" type="ORF">HQN79_01370</name>
</gene>
<accession>A0A7D4SMA4</accession>
<dbReference type="SUPFAM" id="SSF49265">
    <property type="entry name" value="Fibronectin type III"/>
    <property type="match status" value="2"/>
</dbReference>
<dbReference type="InterPro" id="IPR015500">
    <property type="entry name" value="Peptidase_S8_subtilisin-rel"/>
</dbReference>
<dbReference type="EMBL" id="CP054020">
    <property type="protein sequence ID" value="QKI88321.1"/>
    <property type="molecule type" value="Genomic_DNA"/>
</dbReference>
<feature type="active site" description="Charge relay system" evidence="5">
    <location>
        <position position="187"/>
    </location>
</feature>
<dbReference type="InterPro" id="IPR036116">
    <property type="entry name" value="FN3_sf"/>
</dbReference>
<dbReference type="SMART" id="SM00089">
    <property type="entry name" value="PKD"/>
    <property type="match status" value="2"/>
</dbReference>
<dbReference type="Gene3D" id="3.40.50.200">
    <property type="entry name" value="Peptidase S8/S53 domain"/>
    <property type="match status" value="1"/>
</dbReference>
<dbReference type="InterPro" id="IPR013783">
    <property type="entry name" value="Ig-like_fold"/>
</dbReference>
<reference evidence="9 10" key="1">
    <citation type="submission" date="2020-05" db="EMBL/GenBank/DDBJ databases">
        <title>Thiomicrorhabdus sediminis sp.nov. and Thiomicrorhabdus xiamenensis sp.nov., novel sulfur-oxidizing bacteria isolated from coastal sediment.</title>
        <authorList>
            <person name="Liu X."/>
        </authorList>
    </citation>
    <scope>NUCLEOTIDE SEQUENCE [LARGE SCALE GENOMIC DNA]</scope>
    <source>
        <strain evidence="9 10">G2</strain>
    </source>
</reference>
<feature type="domain" description="Fibronectin type-III" evidence="8">
    <location>
        <begin position="690"/>
        <end position="777"/>
    </location>
</feature>
<dbReference type="PROSITE" id="PS00138">
    <property type="entry name" value="SUBTILASE_SER"/>
    <property type="match status" value="1"/>
</dbReference>
<dbReference type="InterPro" id="IPR000209">
    <property type="entry name" value="Peptidase_S8/S53_dom"/>
</dbReference>
<dbReference type="Pfam" id="PF18911">
    <property type="entry name" value="PKD_4"/>
    <property type="match status" value="2"/>
</dbReference>
<dbReference type="InterPro" id="IPR036852">
    <property type="entry name" value="Peptidase_S8/S53_dom_sf"/>
</dbReference>
<dbReference type="PROSITE" id="PS50093">
    <property type="entry name" value="PKD"/>
    <property type="match status" value="2"/>
</dbReference>
<proteinExistence type="inferred from homology"/>
<dbReference type="PROSITE" id="PS51892">
    <property type="entry name" value="SUBTILASE"/>
    <property type="match status" value="1"/>
</dbReference>
<protein>
    <submittedName>
        <fullName evidence="9">S8 family serine peptidase</fullName>
    </submittedName>
</protein>
<dbReference type="CDD" id="cd00146">
    <property type="entry name" value="PKD"/>
    <property type="match status" value="2"/>
</dbReference>
<dbReference type="KEGG" id="txa:HQN79_01370"/>
<organism evidence="9 10">
    <name type="scientific">Thiomicrorhabdus xiamenensis</name>
    <dbReference type="NCBI Taxonomy" id="2739063"/>
    <lineage>
        <taxon>Bacteria</taxon>
        <taxon>Pseudomonadati</taxon>
        <taxon>Pseudomonadota</taxon>
        <taxon>Gammaproteobacteria</taxon>
        <taxon>Thiotrichales</taxon>
        <taxon>Piscirickettsiaceae</taxon>
        <taxon>Thiomicrorhabdus</taxon>
    </lineage>
</organism>
<keyword evidence="4 5" id="KW-0720">Serine protease</keyword>
<dbReference type="Proteomes" id="UP000504724">
    <property type="component" value="Chromosome"/>
</dbReference>
<dbReference type="SMART" id="SM00060">
    <property type="entry name" value="FN3"/>
    <property type="match status" value="2"/>
</dbReference>
<keyword evidence="10" id="KW-1185">Reference proteome</keyword>
<dbReference type="RefSeq" id="WP_173283917.1">
    <property type="nucleotide sequence ID" value="NZ_CP054020.1"/>
</dbReference>
<evidence type="ECO:0000256" key="5">
    <source>
        <dbReference type="PROSITE-ProRule" id="PRU01240"/>
    </source>
</evidence>
<evidence type="ECO:0000256" key="6">
    <source>
        <dbReference type="SAM" id="SignalP"/>
    </source>
</evidence>
<dbReference type="PANTHER" id="PTHR43806">
    <property type="entry name" value="PEPTIDASE S8"/>
    <property type="match status" value="1"/>
</dbReference>
<sequence length="777" mass="82120">MGSRNTLTALASSVLISISLLSSPSFADELRPGIVLYKLNENASAKELKSLNALLHSQGLQQEKVIPDVNIHMAKFAQSGREKAIANILQASGYVKFAEPDYLVAPTLEPNDSDYGLQWHHPAINSPQAWDATTGSHNVLVAVCDTGVDTDHPDLVNNLTFPGFDAHVGFDTNGNVISTDVEDFHGHGTGTAGTLGAVGNNITGVAGVNWDTSILPVRIAISETNSSAYISSMVNCMVYAGQRGAKIVNISYGGISSASINDAATNLRNQGGLLFMSAGNDYNEHPEYPDYTSLVGVGATDQNNVKASFSSYGDYVDVVAPGVSIRTTYINGGYTYYSGTSFSSPMTAGVGALMVAANPAITPDEIENGLFSTATDLGAAGDDNIYGHGLINAQAAINYALNLGNYQPPVADIWTDSTTVSFGTPILFNAGNSYDADGSVVSYHWDFGDGTTADIVDPSHNYQQSGVFEVSLTVTDNDNLSDSATLSIQVTNELPIAVIDPMATSYNLGDTVSFNGYNSYDPDPNGAIVSHEWDFGNGQTASGESVQYSYPAGGLYNATLTVTDNAGASNASSIQIEVIDPSVLLAPSALSATVSGQDVTLNWQDNSANENGFVVERAMKIRGKYTFETIATLGADSTSFTDSVAELGTYQYRVYAFNDSNQVYSDAVLVKVETTSTEPPPPPEPGTLVAPDNLSATLNGSTVTLTWNDNSTDESGFYIERGVKVRGQITYSRVATVGTDTASYSETLASGTYEYRVQAFNDSGTSSYSNSVSVRLK</sequence>
<keyword evidence="3 5" id="KW-0378">Hydrolase</keyword>
<dbReference type="PANTHER" id="PTHR43806:SF11">
    <property type="entry name" value="CEREVISIN-RELATED"/>
    <property type="match status" value="1"/>
</dbReference>
<evidence type="ECO:0000259" key="8">
    <source>
        <dbReference type="PROSITE" id="PS50853"/>
    </source>
</evidence>
<feature type="domain" description="PKD" evidence="7">
    <location>
        <begin position="409"/>
        <end position="491"/>
    </location>
</feature>
<comment type="similarity">
    <text evidence="1 5">Belongs to the peptidase S8 family.</text>
</comment>
<dbReference type="PROSITE" id="PS50853">
    <property type="entry name" value="FN3"/>
    <property type="match status" value="1"/>
</dbReference>
<feature type="chain" id="PRO_5028957882" evidence="6">
    <location>
        <begin position="28"/>
        <end position="777"/>
    </location>
</feature>